<feature type="compositionally biased region" description="Low complexity" evidence="1">
    <location>
        <begin position="289"/>
        <end position="301"/>
    </location>
</feature>
<comment type="caution">
    <text evidence="2">The sequence shown here is derived from an EMBL/GenBank/DDBJ whole genome shotgun (WGS) entry which is preliminary data.</text>
</comment>
<name>A0ABT0MGX4_9GAMM</name>
<protein>
    <submittedName>
        <fullName evidence="2">Polyketide cyclase</fullName>
    </submittedName>
</protein>
<dbReference type="Gene3D" id="3.30.530.20">
    <property type="match status" value="1"/>
</dbReference>
<sequence>MTRVIEFLISLAIVAVLFLIVGLLLPSSRHLVEKTETNRKLTIVFDTLNSLRRFDDWNPLVLRDPRLQLKLSGPPSGVGARLDYSSQEKGLGEGSWTITESVPKRQITYAVENPERGHNKRFTFRLEPTGRNNRNVEITQIYDVDYGWNILGRYSGMYVSRYVGDDMKMGLGRLTNVLATVPNVDYAVSGSKLANLGVVELPAEDILFVNSGAIQRGNEPIQASMNANMEWIKRTMAANGLQPAGPMRIITNDLGRVTYNFDVAQPVRKGGPAPAADAKPKADEEGEADAATTPTPAVAPVDAGAQPELTLTMQGPVKYIRTQPGRYAHASYTGFMPELENVRNALRAWALTQGYEVTDRAFEIYKSGVTDSFGADGQFEVYWRIK</sequence>
<evidence type="ECO:0000313" key="2">
    <source>
        <dbReference type="EMBL" id="MCL1634127.1"/>
    </source>
</evidence>
<keyword evidence="3" id="KW-1185">Reference proteome</keyword>
<dbReference type="InterPro" id="IPR023393">
    <property type="entry name" value="START-like_dom_sf"/>
</dbReference>
<feature type="region of interest" description="Disordered" evidence="1">
    <location>
        <begin position="268"/>
        <end position="301"/>
    </location>
</feature>
<dbReference type="Proteomes" id="UP001431217">
    <property type="component" value="Unassembled WGS sequence"/>
</dbReference>
<reference evidence="2 3" key="1">
    <citation type="submission" date="2022-05" db="EMBL/GenBank/DDBJ databases">
        <title>Luteimonas sp. SX5, whole genome shotgun sequencing project.</title>
        <authorList>
            <person name="Zhao G."/>
            <person name="Shen L."/>
        </authorList>
    </citation>
    <scope>NUCLEOTIDE SEQUENCE [LARGE SCALE GENOMIC DNA]</scope>
    <source>
        <strain evidence="2 3">SX5</strain>
    </source>
</reference>
<dbReference type="InterPro" id="IPR011256">
    <property type="entry name" value="Reg_factor_effector_dom_sf"/>
</dbReference>
<dbReference type="SUPFAM" id="SSF55961">
    <property type="entry name" value="Bet v1-like"/>
    <property type="match status" value="1"/>
</dbReference>
<dbReference type="SUPFAM" id="SSF55136">
    <property type="entry name" value="Probable bacterial effector-binding domain"/>
    <property type="match status" value="1"/>
</dbReference>
<evidence type="ECO:0000256" key="1">
    <source>
        <dbReference type="SAM" id="MobiDB-lite"/>
    </source>
</evidence>
<accession>A0ABT0MGX4</accession>
<dbReference type="Gene3D" id="3.20.80.10">
    <property type="entry name" value="Regulatory factor, effector binding domain"/>
    <property type="match status" value="1"/>
</dbReference>
<proteinExistence type="predicted"/>
<evidence type="ECO:0000313" key="3">
    <source>
        <dbReference type="Proteomes" id="UP001431217"/>
    </source>
</evidence>
<gene>
    <name evidence="2" type="ORF">M2650_05710</name>
</gene>
<dbReference type="EMBL" id="JAMBEP010000001">
    <property type="protein sequence ID" value="MCL1634127.1"/>
    <property type="molecule type" value="Genomic_DNA"/>
</dbReference>
<organism evidence="2 3">
    <name type="scientific">Luteimonas galliterrae</name>
    <dbReference type="NCBI Taxonomy" id="2940486"/>
    <lineage>
        <taxon>Bacteria</taxon>
        <taxon>Pseudomonadati</taxon>
        <taxon>Pseudomonadota</taxon>
        <taxon>Gammaproteobacteria</taxon>
        <taxon>Lysobacterales</taxon>
        <taxon>Lysobacteraceae</taxon>
        <taxon>Luteimonas</taxon>
    </lineage>
</organism>
<dbReference type="RefSeq" id="WP_249472351.1">
    <property type="nucleotide sequence ID" value="NZ_JAMBEP010000001.1"/>
</dbReference>